<dbReference type="GO" id="GO:0008270">
    <property type="term" value="F:zinc ion binding"/>
    <property type="evidence" value="ECO:0007669"/>
    <property type="project" value="UniProtKB-KW"/>
</dbReference>
<dbReference type="PANTHER" id="PTHR31286:SF167">
    <property type="entry name" value="OS09G0268800 PROTEIN"/>
    <property type="match status" value="1"/>
</dbReference>
<dbReference type="AlphaFoldDB" id="A0AAW2XQJ3"/>
<dbReference type="EMBL" id="JACGWN010000003">
    <property type="protein sequence ID" value="KAL0455991.1"/>
    <property type="molecule type" value="Genomic_DNA"/>
</dbReference>
<sequence>MPEENLMDIELNWCSFHVFIHGFPIRMMTREVVEYIGNMLGVFLDSEHVQTQFKWEAKVRIQVSLDVRNPLTRALCLGWMGGEDKIMVTFTYERLPNFCYGCGLLGHIMRDCKYQLEYMEGQRKEDLLYGP</sequence>
<proteinExistence type="predicted"/>
<dbReference type="SUPFAM" id="SSF57756">
    <property type="entry name" value="Retrovirus zinc finger-like domains"/>
    <property type="match status" value="1"/>
</dbReference>
<keyword evidence="1" id="KW-0862">Zinc</keyword>
<dbReference type="PROSITE" id="PS50158">
    <property type="entry name" value="ZF_CCHC"/>
    <property type="match status" value="1"/>
</dbReference>
<organism evidence="3">
    <name type="scientific">Sesamum latifolium</name>
    <dbReference type="NCBI Taxonomy" id="2727402"/>
    <lineage>
        <taxon>Eukaryota</taxon>
        <taxon>Viridiplantae</taxon>
        <taxon>Streptophyta</taxon>
        <taxon>Embryophyta</taxon>
        <taxon>Tracheophyta</taxon>
        <taxon>Spermatophyta</taxon>
        <taxon>Magnoliopsida</taxon>
        <taxon>eudicotyledons</taxon>
        <taxon>Gunneridae</taxon>
        <taxon>Pentapetalae</taxon>
        <taxon>asterids</taxon>
        <taxon>lamiids</taxon>
        <taxon>Lamiales</taxon>
        <taxon>Pedaliaceae</taxon>
        <taxon>Sesamum</taxon>
    </lineage>
</organism>
<feature type="domain" description="CCHC-type" evidence="2">
    <location>
        <begin position="99"/>
        <end position="113"/>
    </location>
</feature>
<keyword evidence="1" id="KW-0863">Zinc-finger</keyword>
<gene>
    <name evidence="3" type="ORF">Slati_0938300</name>
</gene>
<dbReference type="InterPro" id="IPR036875">
    <property type="entry name" value="Znf_CCHC_sf"/>
</dbReference>
<dbReference type="Pfam" id="PF14392">
    <property type="entry name" value="zf-CCHC_4"/>
    <property type="match status" value="1"/>
</dbReference>
<keyword evidence="1" id="KW-0479">Metal-binding</keyword>
<evidence type="ECO:0000256" key="1">
    <source>
        <dbReference type="PROSITE-ProRule" id="PRU00047"/>
    </source>
</evidence>
<dbReference type="InterPro" id="IPR001878">
    <property type="entry name" value="Znf_CCHC"/>
</dbReference>
<reference evidence="3" key="2">
    <citation type="journal article" date="2024" name="Plant">
        <title>Genomic evolution and insights into agronomic trait innovations of Sesamum species.</title>
        <authorList>
            <person name="Miao H."/>
            <person name="Wang L."/>
            <person name="Qu L."/>
            <person name="Liu H."/>
            <person name="Sun Y."/>
            <person name="Le M."/>
            <person name="Wang Q."/>
            <person name="Wei S."/>
            <person name="Zheng Y."/>
            <person name="Lin W."/>
            <person name="Duan Y."/>
            <person name="Cao H."/>
            <person name="Xiong S."/>
            <person name="Wang X."/>
            <person name="Wei L."/>
            <person name="Li C."/>
            <person name="Ma Q."/>
            <person name="Ju M."/>
            <person name="Zhao R."/>
            <person name="Li G."/>
            <person name="Mu C."/>
            <person name="Tian Q."/>
            <person name="Mei H."/>
            <person name="Zhang T."/>
            <person name="Gao T."/>
            <person name="Zhang H."/>
        </authorList>
    </citation>
    <scope>NUCLEOTIDE SEQUENCE</scope>
    <source>
        <strain evidence="3">KEN1</strain>
    </source>
</reference>
<comment type="caution">
    <text evidence="3">The sequence shown here is derived from an EMBL/GenBank/DDBJ whole genome shotgun (WGS) entry which is preliminary data.</text>
</comment>
<dbReference type="PANTHER" id="PTHR31286">
    <property type="entry name" value="GLYCINE-RICH CELL WALL STRUCTURAL PROTEIN 1.8-LIKE"/>
    <property type="match status" value="1"/>
</dbReference>
<reference evidence="3" key="1">
    <citation type="submission" date="2020-06" db="EMBL/GenBank/DDBJ databases">
        <authorList>
            <person name="Li T."/>
            <person name="Hu X."/>
            <person name="Zhang T."/>
            <person name="Song X."/>
            <person name="Zhang H."/>
            <person name="Dai N."/>
            <person name="Sheng W."/>
            <person name="Hou X."/>
            <person name="Wei L."/>
        </authorList>
    </citation>
    <scope>NUCLEOTIDE SEQUENCE</scope>
    <source>
        <strain evidence="3">KEN1</strain>
        <tissue evidence="3">Leaf</tissue>
    </source>
</reference>
<dbReference type="InterPro" id="IPR025836">
    <property type="entry name" value="Zn_knuckle_CX2CX4HX4C"/>
</dbReference>
<dbReference type="InterPro" id="IPR040256">
    <property type="entry name" value="At4g02000-like"/>
</dbReference>
<accession>A0AAW2XQJ3</accession>
<evidence type="ECO:0000259" key="2">
    <source>
        <dbReference type="PROSITE" id="PS50158"/>
    </source>
</evidence>
<evidence type="ECO:0000313" key="3">
    <source>
        <dbReference type="EMBL" id="KAL0455991.1"/>
    </source>
</evidence>
<protein>
    <recommendedName>
        <fullName evidence="2">CCHC-type domain-containing protein</fullName>
    </recommendedName>
</protein>
<dbReference type="GO" id="GO:0003676">
    <property type="term" value="F:nucleic acid binding"/>
    <property type="evidence" value="ECO:0007669"/>
    <property type="project" value="InterPro"/>
</dbReference>
<name>A0AAW2XQJ3_9LAMI</name>